<keyword evidence="13" id="KW-1003">Cell membrane</keyword>
<keyword evidence="13" id="KW-0879">Wnt signaling pathway</keyword>
<keyword evidence="10 13" id="KW-0482">Metalloprotease</keyword>
<dbReference type="InterPro" id="IPR040230">
    <property type="entry name" value="TIKI1/2-like"/>
</dbReference>
<keyword evidence="12" id="KW-0325">Glycoprotein</keyword>
<keyword evidence="11" id="KW-0472">Membrane</keyword>
<comment type="cofactor">
    <cofactor evidence="13">
        <name>Mn(2+)</name>
        <dbReference type="ChEBI" id="CHEBI:29035"/>
    </cofactor>
    <cofactor evidence="13">
        <name>Co(2+)</name>
        <dbReference type="ChEBI" id="CHEBI:48828"/>
    </cofactor>
    <text evidence="13">Divalent metal cations. Mn(2+) or Co(2+).</text>
</comment>
<evidence type="ECO:0000256" key="11">
    <source>
        <dbReference type="ARBA" id="ARBA00023136"/>
    </source>
</evidence>
<evidence type="ECO:0000256" key="4">
    <source>
        <dbReference type="ARBA" id="ARBA00022670"/>
    </source>
</evidence>
<protein>
    <recommendedName>
        <fullName evidence="13">Metalloprotease TIKI homolog</fullName>
        <ecNumber evidence="13">3.4.-.-</ecNumber>
    </recommendedName>
</protein>
<dbReference type="Pfam" id="PF01963">
    <property type="entry name" value="TraB_PrgY_gumN"/>
    <property type="match status" value="1"/>
</dbReference>
<evidence type="ECO:0000256" key="8">
    <source>
        <dbReference type="ARBA" id="ARBA00022801"/>
    </source>
</evidence>
<dbReference type="GO" id="GO:0046872">
    <property type="term" value="F:metal ion binding"/>
    <property type="evidence" value="ECO:0007669"/>
    <property type="project" value="UniProtKB-UniRule"/>
</dbReference>
<dbReference type="EC" id="3.4.-.-" evidence="13"/>
<evidence type="ECO:0000313" key="14">
    <source>
        <dbReference type="EMBL" id="ROT78130.1"/>
    </source>
</evidence>
<reference evidence="14 15" key="2">
    <citation type="submission" date="2019-01" db="EMBL/GenBank/DDBJ databases">
        <title>The decoding of complex shrimp genome reveals the adaptation for benthos swimmer, frequently molting mechanism and breeding impact on genome.</title>
        <authorList>
            <person name="Sun Y."/>
            <person name="Gao Y."/>
            <person name="Yu Y."/>
        </authorList>
    </citation>
    <scope>NUCLEOTIDE SEQUENCE [LARGE SCALE GENOMIC DNA]</scope>
    <source>
        <tissue evidence="14">Muscle</tissue>
    </source>
</reference>
<keyword evidence="4 13" id="KW-0645">Protease</keyword>
<comment type="similarity">
    <text evidence="3 13">Belongs to the TIKI family.</text>
</comment>
<evidence type="ECO:0000256" key="2">
    <source>
        <dbReference type="ARBA" id="ARBA00004479"/>
    </source>
</evidence>
<evidence type="ECO:0000256" key="9">
    <source>
        <dbReference type="ARBA" id="ARBA00022989"/>
    </source>
</evidence>
<evidence type="ECO:0000256" key="12">
    <source>
        <dbReference type="ARBA" id="ARBA00023180"/>
    </source>
</evidence>
<keyword evidence="5" id="KW-0812">Transmembrane</keyword>
<evidence type="ECO:0000256" key="5">
    <source>
        <dbReference type="ARBA" id="ARBA00022692"/>
    </source>
</evidence>
<evidence type="ECO:0000256" key="7">
    <source>
        <dbReference type="ARBA" id="ARBA00022729"/>
    </source>
</evidence>
<accession>A0A3R7N5X8</accession>
<evidence type="ECO:0000313" key="15">
    <source>
        <dbReference type="Proteomes" id="UP000283509"/>
    </source>
</evidence>
<dbReference type="InterPro" id="IPR002816">
    <property type="entry name" value="TraB/PrgY/GumN_fam"/>
</dbReference>
<evidence type="ECO:0000256" key="3">
    <source>
        <dbReference type="ARBA" id="ARBA00008261"/>
    </source>
</evidence>
<keyword evidence="9" id="KW-1133">Transmembrane helix</keyword>
<comment type="cofactor">
    <cofactor evidence="1">
        <name>Co(2+)</name>
        <dbReference type="ChEBI" id="CHEBI:48828"/>
    </cofactor>
</comment>
<keyword evidence="6 13" id="KW-0479">Metal-binding</keyword>
<dbReference type="EMBL" id="QCYY01001427">
    <property type="protein sequence ID" value="ROT78130.1"/>
    <property type="molecule type" value="Genomic_DNA"/>
</dbReference>
<dbReference type="Proteomes" id="UP000283509">
    <property type="component" value="Unassembled WGS sequence"/>
</dbReference>
<dbReference type="GO" id="GO:0030178">
    <property type="term" value="P:negative regulation of Wnt signaling pathway"/>
    <property type="evidence" value="ECO:0007669"/>
    <property type="project" value="UniProtKB-UniRule"/>
</dbReference>
<evidence type="ECO:0000256" key="13">
    <source>
        <dbReference type="RuleBase" id="RU369069"/>
    </source>
</evidence>
<dbReference type="PANTHER" id="PTHR31120:SF6">
    <property type="entry name" value="METALLOPROTEASE TIKI HOMOLOG"/>
    <property type="match status" value="1"/>
</dbReference>
<keyword evidence="8 13" id="KW-0378">Hydrolase</keyword>
<proteinExistence type="inferred from homology"/>
<comment type="subcellular location">
    <subcellularLocation>
        <location evidence="13">Cell membrane</location>
        <topology evidence="13">Single-pass type I membrane protein</topology>
    </subcellularLocation>
    <subcellularLocation>
        <location evidence="2">Membrane</location>
        <topology evidence="2">Single-pass type I membrane protein</topology>
    </subcellularLocation>
</comment>
<dbReference type="GO" id="GO:0006508">
    <property type="term" value="P:proteolysis"/>
    <property type="evidence" value="ECO:0007669"/>
    <property type="project" value="UniProtKB-KW"/>
</dbReference>
<evidence type="ECO:0000256" key="10">
    <source>
        <dbReference type="ARBA" id="ARBA00023049"/>
    </source>
</evidence>
<dbReference type="GO" id="GO:0004222">
    <property type="term" value="F:metalloendopeptidase activity"/>
    <property type="evidence" value="ECO:0007669"/>
    <property type="project" value="UniProtKB-UniRule"/>
</dbReference>
<gene>
    <name evidence="14" type="ORF">C7M84_003167</name>
</gene>
<name>A0A3R7N5X8_PENVA</name>
<evidence type="ECO:0000256" key="1">
    <source>
        <dbReference type="ARBA" id="ARBA00001941"/>
    </source>
</evidence>
<evidence type="ECO:0000256" key="6">
    <source>
        <dbReference type="ARBA" id="ARBA00022723"/>
    </source>
</evidence>
<dbReference type="PANTHER" id="PTHR31120">
    <property type="entry name" value="METALLOPROTEASE TIKI"/>
    <property type="match status" value="1"/>
</dbReference>
<reference evidence="14 15" key="1">
    <citation type="submission" date="2018-04" db="EMBL/GenBank/DDBJ databases">
        <authorList>
            <person name="Zhang X."/>
            <person name="Yuan J."/>
            <person name="Li F."/>
            <person name="Xiang J."/>
        </authorList>
    </citation>
    <scope>NUCLEOTIDE SEQUENCE [LARGE SCALE GENOMIC DNA]</scope>
    <source>
        <tissue evidence="14">Muscle</tissue>
    </source>
</reference>
<dbReference type="AlphaFoldDB" id="A0A3R7N5X8"/>
<organism evidence="14 15">
    <name type="scientific">Penaeus vannamei</name>
    <name type="common">Whiteleg shrimp</name>
    <name type="synonym">Litopenaeus vannamei</name>
    <dbReference type="NCBI Taxonomy" id="6689"/>
    <lineage>
        <taxon>Eukaryota</taxon>
        <taxon>Metazoa</taxon>
        <taxon>Ecdysozoa</taxon>
        <taxon>Arthropoda</taxon>
        <taxon>Crustacea</taxon>
        <taxon>Multicrustacea</taxon>
        <taxon>Malacostraca</taxon>
        <taxon>Eumalacostraca</taxon>
        <taxon>Eucarida</taxon>
        <taxon>Decapoda</taxon>
        <taxon>Dendrobranchiata</taxon>
        <taxon>Penaeoidea</taxon>
        <taxon>Penaeidae</taxon>
        <taxon>Penaeus</taxon>
    </lineage>
</organism>
<comment type="function">
    <text evidence="13">Metalloprotease that acts as a negative regulator of the Wnt signaling pathway.</text>
</comment>
<keyword evidence="15" id="KW-1185">Reference proteome</keyword>
<keyword evidence="7 13" id="KW-0732">Signal</keyword>
<dbReference type="GO" id="GO:0005886">
    <property type="term" value="C:plasma membrane"/>
    <property type="evidence" value="ECO:0007669"/>
    <property type="project" value="UniProtKB-SubCell"/>
</dbReference>
<comment type="caution">
    <text evidence="14">The sequence shown here is derived from an EMBL/GenBank/DDBJ whole genome shotgun (WGS) entry which is preliminary data.</text>
</comment>
<dbReference type="OrthoDB" id="10040378at2759"/>
<dbReference type="GO" id="GO:0016055">
    <property type="term" value="P:Wnt signaling pathway"/>
    <property type="evidence" value="ECO:0007669"/>
    <property type="project" value="UniProtKB-KW"/>
</dbReference>
<sequence>MQPTTPKTSYKISIVFMPRPGPSYELEVMRCGSSDLEDAGEICLRMSDGAGWGETRHTKTRRLHQHRIKSPCIMPLVRSLSPPNPEYSNREIKPGHTMERATKVHRGAVVLCRRLPSPLRDPYLGAARKTSPFSRSVFGEGIWVSHPAINRVLWRFLFFCGAFSSGLVITAAGEERHAEVVFALNHTLSQQEILRAGDGRLTFTTDDLIRHYNCGDLDAVIFSQDTTQVPHLGNSSLPPVDAATATHIDEYFREELIYRRNQRMGERVVEILKANPDQSFFFAFGAVVTGQEI</sequence>